<evidence type="ECO:0000313" key="2">
    <source>
        <dbReference type="Proteomes" id="UP001151699"/>
    </source>
</evidence>
<dbReference type="AlphaFoldDB" id="A0A9Q0NE88"/>
<sequence length="250" mass="29293">MEELLKRFLEEIGAVTNIKNSFKNYLKNIDEKGAEYVHSAIVLPLKYEYPNFSKDLQPLLHLLINNPQYYEHVLRNLILTTFNRDLARTLRPFRVQVEQIHFVYGFRKLPLVDEYKFFPEIQKKLSNFTCVVAGRGEVKMYTRQTVWYCEKKCTPNMICGSTPTCEGCLETMKECVRFRDMSEQVKLVVFPLEMVQTSKVGKVYHKFDVILSDDLANFKVIYGNVYVITGIYDAVKKVFNGWNIVERPDV</sequence>
<gene>
    <name evidence="1" type="ORF">Bhyg_03920</name>
</gene>
<organism evidence="1 2">
    <name type="scientific">Pseudolycoriella hygida</name>
    <dbReference type="NCBI Taxonomy" id="35572"/>
    <lineage>
        <taxon>Eukaryota</taxon>
        <taxon>Metazoa</taxon>
        <taxon>Ecdysozoa</taxon>
        <taxon>Arthropoda</taxon>
        <taxon>Hexapoda</taxon>
        <taxon>Insecta</taxon>
        <taxon>Pterygota</taxon>
        <taxon>Neoptera</taxon>
        <taxon>Endopterygota</taxon>
        <taxon>Diptera</taxon>
        <taxon>Nematocera</taxon>
        <taxon>Sciaroidea</taxon>
        <taxon>Sciaridae</taxon>
        <taxon>Pseudolycoriella</taxon>
    </lineage>
</organism>
<protein>
    <submittedName>
        <fullName evidence="1">Uncharacterized protein</fullName>
    </submittedName>
</protein>
<proteinExistence type="predicted"/>
<keyword evidence="2" id="KW-1185">Reference proteome</keyword>
<reference evidence="1" key="1">
    <citation type="submission" date="2022-07" db="EMBL/GenBank/DDBJ databases">
        <authorList>
            <person name="Trinca V."/>
            <person name="Uliana J.V.C."/>
            <person name="Torres T.T."/>
            <person name="Ward R.J."/>
            <person name="Monesi N."/>
        </authorList>
    </citation>
    <scope>NUCLEOTIDE SEQUENCE</scope>
    <source>
        <strain evidence="1">HSMRA1968</strain>
        <tissue evidence="1">Whole embryos</tissue>
    </source>
</reference>
<comment type="caution">
    <text evidence="1">The sequence shown here is derived from an EMBL/GenBank/DDBJ whole genome shotgun (WGS) entry which is preliminary data.</text>
</comment>
<accession>A0A9Q0NE88</accession>
<dbReference type="OrthoDB" id="7775822at2759"/>
<evidence type="ECO:0000313" key="1">
    <source>
        <dbReference type="EMBL" id="KAJ6648689.1"/>
    </source>
</evidence>
<dbReference type="EMBL" id="WJQU01000001">
    <property type="protein sequence ID" value="KAJ6648689.1"/>
    <property type="molecule type" value="Genomic_DNA"/>
</dbReference>
<dbReference type="Proteomes" id="UP001151699">
    <property type="component" value="Chromosome A"/>
</dbReference>
<name>A0A9Q0NE88_9DIPT</name>